<evidence type="ECO:0000256" key="3">
    <source>
        <dbReference type="ARBA" id="ARBA00022475"/>
    </source>
</evidence>
<evidence type="ECO:0000256" key="2">
    <source>
        <dbReference type="ARBA" id="ARBA00005967"/>
    </source>
</evidence>
<evidence type="ECO:0000256" key="17">
    <source>
        <dbReference type="PIRSR" id="PIRSR600829-3"/>
    </source>
</evidence>
<dbReference type="GO" id="GO:0005524">
    <property type="term" value="F:ATP binding"/>
    <property type="evidence" value="ECO:0007669"/>
    <property type="project" value="UniProtKB-KW"/>
</dbReference>
<evidence type="ECO:0000256" key="1">
    <source>
        <dbReference type="ARBA" id="ARBA00004651"/>
    </source>
</evidence>
<dbReference type="AlphaFoldDB" id="U2EFX2"/>
<keyword evidence="3" id="KW-1003">Cell membrane</keyword>
<accession>U2EFX2</accession>
<evidence type="ECO:0000256" key="4">
    <source>
        <dbReference type="ARBA" id="ARBA00022516"/>
    </source>
</evidence>
<evidence type="ECO:0000313" key="20">
    <source>
        <dbReference type="EMBL" id="ERJ13823.1"/>
    </source>
</evidence>
<dbReference type="Pfam" id="PF01219">
    <property type="entry name" value="DAGK_prokar"/>
    <property type="match status" value="1"/>
</dbReference>
<feature type="binding site" evidence="17">
    <location>
        <position position="35"/>
    </location>
    <ligand>
        <name>ATP</name>
        <dbReference type="ChEBI" id="CHEBI:30616"/>
    </ligand>
</feature>
<feature type="transmembrane region" description="Helical" evidence="19">
    <location>
        <begin position="40"/>
        <end position="59"/>
    </location>
</feature>
<dbReference type="InterPro" id="IPR000829">
    <property type="entry name" value="DAGK"/>
</dbReference>
<comment type="caution">
    <text evidence="20">The sequence shown here is derived from an EMBL/GenBank/DDBJ whole genome shotgun (WGS) entry which is preliminary data.</text>
</comment>
<evidence type="ECO:0000256" key="18">
    <source>
        <dbReference type="PIRSR" id="PIRSR600829-4"/>
    </source>
</evidence>
<dbReference type="GO" id="GO:0004143">
    <property type="term" value="F:ATP-dependent diacylglycerol kinase activity"/>
    <property type="evidence" value="ECO:0007669"/>
    <property type="project" value="UniProtKB-EC"/>
</dbReference>
<comment type="similarity">
    <text evidence="2">Belongs to the bacterial diacylglycerol kinase family.</text>
</comment>
<feature type="transmembrane region" description="Helical" evidence="19">
    <location>
        <begin position="65"/>
        <end position="82"/>
    </location>
</feature>
<evidence type="ECO:0000256" key="14">
    <source>
        <dbReference type="ARBA" id="ARBA00023264"/>
    </source>
</evidence>
<dbReference type="InterPro" id="IPR033717">
    <property type="entry name" value="UDPK"/>
</dbReference>
<dbReference type="InterPro" id="IPR036945">
    <property type="entry name" value="DAGK_sf"/>
</dbReference>
<evidence type="ECO:0000256" key="5">
    <source>
        <dbReference type="ARBA" id="ARBA00022679"/>
    </source>
</evidence>
<comment type="cofactor">
    <cofactor evidence="18">
        <name>Mg(2+)</name>
        <dbReference type="ChEBI" id="CHEBI:18420"/>
    </cofactor>
    <text evidence="18">Mn(2+), Zn(2+), Cd(2+) and Co(2+) support activity to lesser extents.</text>
</comment>
<evidence type="ECO:0000256" key="16">
    <source>
        <dbReference type="PIRSR" id="PIRSR600829-2"/>
    </source>
</evidence>
<feature type="binding site" evidence="17">
    <location>
        <position position="83"/>
    </location>
    <ligand>
        <name>ATP</name>
        <dbReference type="ChEBI" id="CHEBI:30616"/>
    </ligand>
</feature>
<gene>
    <name evidence="20" type="primary">dgkA</name>
    <name evidence="20" type="ORF">HLPCO_000489</name>
</gene>
<keyword evidence="13" id="KW-0594">Phospholipid biosynthesis</keyword>
<keyword evidence="18" id="KW-0479">Metal-binding</keyword>
<organism evidence="20 21">
    <name type="scientific">Haloplasma contractile SSD-17B</name>
    <dbReference type="NCBI Taxonomy" id="1033810"/>
    <lineage>
        <taxon>Bacteria</taxon>
        <taxon>Bacillati</taxon>
        <taxon>Mycoplasmatota</taxon>
        <taxon>Mollicutes</taxon>
        <taxon>Haloplasmatales</taxon>
        <taxon>Haloplasmataceae</taxon>
        <taxon>Haloplasma</taxon>
    </lineage>
</organism>
<reference evidence="20 21" key="2">
    <citation type="journal article" date="2013" name="PLoS ONE">
        <title>INDIGO - INtegrated Data Warehouse of MIcrobial GenOmes with Examples from the Red Sea Extremophiles.</title>
        <authorList>
            <person name="Alam I."/>
            <person name="Antunes A."/>
            <person name="Kamau A.A."/>
            <person name="Ba Alawi W."/>
            <person name="Kalkatawi M."/>
            <person name="Stingl U."/>
            <person name="Bajic V.B."/>
        </authorList>
    </citation>
    <scope>NUCLEOTIDE SEQUENCE [LARGE SCALE GENOMIC DNA]</scope>
    <source>
        <strain evidence="20 21">SSD-17B</strain>
    </source>
</reference>
<keyword evidence="14" id="KW-1208">Phospholipid metabolism</keyword>
<keyword evidence="21" id="KW-1185">Reference proteome</keyword>
<sequence>MKPTSGDNKIIRVIRSFFRSLKHAFNGLFYVIKTERNMRFHILLGIIVFAFGIKFDISYFEWTTILIFFGFTVVFEIFNTTIENIVDLLISEYNMNAKRAKDTSAACVLVFAILYAVALCMIFIDDFLELFKIIVNL</sequence>
<dbReference type="GO" id="GO:0046872">
    <property type="term" value="F:metal ion binding"/>
    <property type="evidence" value="ECO:0007669"/>
    <property type="project" value="UniProtKB-KW"/>
</dbReference>
<keyword evidence="6 19" id="KW-0812">Transmembrane</keyword>
<protein>
    <submittedName>
        <fullName evidence="20">Diacylglycerol kinase protein</fullName>
        <ecNumber evidence="20">2.7.1.107</ecNumber>
    </submittedName>
</protein>
<dbReference type="GO" id="GO:0008654">
    <property type="term" value="P:phospholipid biosynthetic process"/>
    <property type="evidence" value="ECO:0007669"/>
    <property type="project" value="UniProtKB-KW"/>
</dbReference>
<evidence type="ECO:0000256" key="19">
    <source>
        <dbReference type="SAM" id="Phobius"/>
    </source>
</evidence>
<dbReference type="RefSeq" id="WP_021030984.1">
    <property type="nucleotide sequence ID" value="NZ_AFNU02000001.1"/>
</dbReference>
<name>U2EFX2_9MOLU</name>
<dbReference type="OrthoDB" id="9789934at2"/>
<evidence type="ECO:0000256" key="7">
    <source>
        <dbReference type="ARBA" id="ARBA00022741"/>
    </source>
</evidence>
<keyword evidence="7 17" id="KW-0547">Nucleotide-binding</keyword>
<evidence type="ECO:0000256" key="15">
    <source>
        <dbReference type="PIRSR" id="PIRSR600829-1"/>
    </source>
</evidence>
<evidence type="ECO:0000256" key="11">
    <source>
        <dbReference type="ARBA" id="ARBA00023098"/>
    </source>
</evidence>
<evidence type="ECO:0000256" key="10">
    <source>
        <dbReference type="ARBA" id="ARBA00022989"/>
    </source>
</evidence>
<evidence type="ECO:0000256" key="13">
    <source>
        <dbReference type="ARBA" id="ARBA00023209"/>
    </source>
</evidence>
<dbReference type="Gene3D" id="1.10.287.3610">
    <property type="match status" value="1"/>
</dbReference>
<dbReference type="EMBL" id="AFNU02000001">
    <property type="protein sequence ID" value="ERJ13823.1"/>
    <property type="molecule type" value="Genomic_DNA"/>
</dbReference>
<feature type="binding site" evidence="18">
    <location>
        <position position="83"/>
    </location>
    <ligand>
        <name>a divalent metal cation</name>
        <dbReference type="ChEBI" id="CHEBI:60240"/>
    </ligand>
</feature>
<dbReference type="GO" id="GO:0005886">
    <property type="term" value="C:plasma membrane"/>
    <property type="evidence" value="ECO:0007669"/>
    <property type="project" value="UniProtKB-SubCell"/>
</dbReference>
<keyword evidence="9 17" id="KW-0067">ATP-binding</keyword>
<keyword evidence="10 19" id="KW-1133">Transmembrane helix</keyword>
<evidence type="ECO:0000256" key="6">
    <source>
        <dbReference type="ARBA" id="ARBA00022692"/>
    </source>
</evidence>
<dbReference type="FunCoup" id="U2EFX2">
    <property type="interactions" value="57"/>
</dbReference>
<evidence type="ECO:0000256" key="8">
    <source>
        <dbReference type="ARBA" id="ARBA00022777"/>
    </source>
</evidence>
<evidence type="ECO:0000256" key="9">
    <source>
        <dbReference type="ARBA" id="ARBA00022840"/>
    </source>
</evidence>
<dbReference type="STRING" id="1033810.HLPCO_000489"/>
<feature type="binding site" evidence="16">
    <location>
        <position position="76"/>
    </location>
    <ligand>
        <name>substrate</name>
    </ligand>
</feature>
<proteinExistence type="inferred from homology"/>
<keyword evidence="8 20" id="KW-0418">Kinase</keyword>
<dbReference type="PANTHER" id="PTHR34299">
    <property type="entry name" value="DIACYLGLYCEROL KINASE"/>
    <property type="match status" value="1"/>
</dbReference>
<dbReference type="EC" id="2.7.1.107" evidence="20"/>
<feature type="binding site" evidence="17">
    <location>
        <begin position="101"/>
        <end position="102"/>
    </location>
    <ligand>
        <name>ATP</name>
        <dbReference type="ChEBI" id="CHEBI:30616"/>
    </ligand>
</feature>
<feature type="active site" description="Proton acceptor" evidence="15">
    <location>
        <position position="76"/>
    </location>
</feature>
<keyword evidence="18" id="KW-0460">Magnesium</keyword>
<dbReference type="InParanoid" id="U2EFX2"/>
<keyword evidence="4" id="KW-0444">Lipid biosynthesis</keyword>
<reference evidence="20 21" key="1">
    <citation type="journal article" date="2011" name="J. Bacteriol.">
        <title>Genome sequence of Haloplasma contractile, an unusual contractile bacterium from a deep-sea anoxic brine lake.</title>
        <authorList>
            <person name="Antunes A."/>
            <person name="Alam I."/>
            <person name="El Dorry H."/>
            <person name="Siam R."/>
            <person name="Robertson A."/>
            <person name="Bajic V.B."/>
            <person name="Stingl U."/>
        </authorList>
    </citation>
    <scope>NUCLEOTIDE SEQUENCE [LARGE SCALE GENOMIC DNA]</scope>
    <source>
        <strain evidence="20 21">SSD-17B</strain>
    </source>
</reference>
<feature type="binding site" evidence="18">
    <location>
        <position position="35"/>
    </location>
    <ligand>
        <name>a divalent metal cation</name>
        <dbReference type="ChEBI" id="CHEBI:60240"/>
    </ligand>
</feature>
<evidence type="ECO:0000256" key="12">
    <source>
        <dbReference type="ARBA" id="ARBA00023136"/>
    </source>
</evidence>
<dbReference type="Proteomes" id="UP000005707">
    <property type="component" value="Unassembled WGS sequence"/>
</dbReference>
<feature type="transmembrane region" description="Helical" evidence="19">
    <location>
        <begin position="103"/>
        <end position="124"/>
    </location>
</feature>
<dbReference type="eggNOG" id="COG0818">
    <property type="taxonomic scope" value="Bacteria"/>
</dbReference>
<dbReference type="CDD" id="cd14265">
    <property type="entry name" value="UDPK_IM_like"/>
    <property type="match status" value="1"/>
</dbReference>
<evidence type="ECO:0000313" key="21">
    <source>
        <dbReference type="Proteomes" id="UP000005707"/>
    </source>
</evidence>
<dbReference type="PANTHER" id="PTHR34299:SF1">
    <property type="entry name" value="DIACYLGLYCEROL KINASE"/>
    <property type="match status" value="1"/>
</dbReference>
<comment type="subcellular location">
    <subcellularLocation>
        <location evidence="1">Cell membrane</location>
        <topology evidence="1">Multi-pass membrane protein</topology>
    </subcellularLocation>
</comment>
<keyword evidence="11" id="KW-0443">Lipid metabolism</keyword>
<keyword evidence="12 19" id="KW-0472">Membrane</keyword>
<keyword evidence="5 20" id="KW-0808">Transferase</keyword>